<dbReference type="Proteomes" id="UP000002770">
    <property type="component" value="Unassembled WGS sequence"/>
</dbReference>
<dbReference type="InParanoid" id="G9EP74"/>
<dbReference type="Gene3D" id="2.70.150.10">
    <property type="entry name" value="Calcium-transporting ATPase, cytoplasmic transduction domain A"/>
    <property type="match status" value="1"/>
</dbReference>
<evidence type="ECO:0000259" key="2">
    <source>
        <dbReference type="SMART" id="SM00831"/>
    </source>
</evidence>
<feature type="domain" description="Cation-transporting P-type ATPase N-terminal" evidence="2">
    <location>
        <begin position="24"/>
        <end position="96"/>
    </location>
</feature>
<feature type="region of interest" description="Disordered" evidence="1">
    <location>
        <begin position="1"/>
        <end position="23"/>
    </location>
</feature>
<dbReference type="RefSeq" id="WP_006870979.1">
    <property type="nucleotide sequence ID" value="NZ_JH413822.1"/>
</dbReference>
<protein>
    <recommendedName>
        <fullName evidence="2">Cation-transporting P-type ATPase N-terminal domain-containing protein</fullName>
    </recommendedName>
</protein>
<accession>G9EP74</accession>
<dbReference type="Pfam" id="PF00690">
    <property type="entry name" value="Cation_ATPase_N"/>
    <property type="match status" value="1"/>
</dbReference>
<dbReference type="STRING" id="658187.LDG_7056"/>
<dbReference type="InterPro" id="IPR004014">
    <property type="entry name" value="ATPase_P-typ_cation-transptr_N"/>
</dbReference>
<dbReference type="AlphaFoldDB" id="G9EP74"/>
<gene>
    <name evidence="3" type="ORF">LDG_7056</name>
</gene>
<name>G9EP74_9GAMM</name>
<dbReference type="PANTHER" id="PTHR42861">
    <property type="entry name" value="CALCIUM-TRANSPORTING ATPASE"/>
    <property type="match status" value="1"/>
</dbReference>
<dbReference type="SUPFAM" id="SSF81665">
    <property type="entry name" value="Calcium ATPase, transmembrane domain M"/>
    <property type="match status" value="1"/>
</dbReference>
<dbReference type="HOGENOM" id="CLU_2023806_0_0_6"/>
<proteinExistence type="predicted"/>
<dbReference type="SMART" id="SM00831">
    <property type="entry name" value="Cation_ATPase_N"/>
    <property type="match status" value="1"/>
</dbReference>
<sequence>MKFSIGHPKDSQSPPGSKIDTQDDLQSLPLSEVERQLETSKDGLSHDEAQKRLAQYGPNQIEEKEENLILKFLSYFWGPIPWMIEIAVLLSGVVRHWPDFFHHSHFAYFQRFGWLLGRARGR</sequence>
<evidence type="ECO:0000313" key="4">
    <source>
        <dbReference type="Proteomes" id="UP000002770"/>
    </source>
</evidence>
<keyword evidence="4" id="KW-1185">Reference proteome</keyword>
<dbReference type="eggNOG" id="COG0474">
    <property type="taxonomic scope" value="Bacteria"/>
</dbReference>
<evidence type="ECO:0000313" key="3">
    <source>
        <dbReference type="EMBL" id="EHL30909.1"/>
    </source>
</evidence>
<reference evidence="3 4" key="1">
    <citation type="journal article" date="2011" name="BMC Genomics">
        <title>Insight into cross-talk between intra-amoebal pathogens.</title>
        <authorList>
            <person name="Gimenez G."/>
            <person name="Bertelli C."/>
            <person name="Moliner C."/>
            <person name="Robert C."/>
            <person name="Raoult D."/>
            <person name="Fournier P.E."/>
            <person name="Greub G."/>
        </authorList>
    </citation>
    <scope>NUCLEOTIDE SEQUENCE [LARGE SCALE GENOMIC DNA]</scope>
    <source>
        <strain evidence="3 4">LLAP12</strain>
    </source>
</reference>
<dbReference type="Gene3D" id="1.20.1110.10">
    <property type="entry name" value="Calcium-transporting ATPase, transmembrane domain"/>
    <property type="match status" value="1"/>
</dbReference>
<evidence type="ECO:0000256" key="1">
    <source>
        <dbReference type="SAM" id="MobiDB-lite"/>
    </source>
</evidence>
<dbReference type="EMBL" id="JH413822">
    <property type="protein sequence ID" value="EHL30909.1"/>
    <property type="molecule type" value="Genomic_DNA"/>
</dbReference>
<dbReference type="GO" id="GO:0022857">
    <property type="term" value="F:transmembrane transporter activity"/>
    <property type="evidence" value="ECO:0007669"/>
    <property type="project" value="UniProtKB-ARBA"/>
</dbReference>
<dbReference type="InterPro" id="IPR023298">
    <property type="entry name" value="ATPase_P-typ_TM_dom_sf"/>
</dbReference>
<organism evidence="3 4">
    <name type="scientific">Legionella drancourtii LLAP12</name>
    <dbReference type="NCBI Taxonomy" id="658187"/>
    <lineage>
        <taxon>Bacteria</taxon>
        <taxon>Pseudomonadati</taxon>
        <taxon>Pseudomonadota</taxon>
        <taxon>Gammaproteobacteria</taxon>
        <taxon>Legionellales</taxon>
        <taxon>Legionellaceae</taxon>
        <taxon>Legionella</taxon>
    </lineage>
</organism>